<dbReference type="PROSITE" id="PS50995">
    <property type="entry name" value="HTH_MARR_2"/>
    <property type="match status" value="1"/>
</dbReference>
<dbReference type="RefSeq" id="WP_229534660.1">
    <property type="nucleotide sequence ID" value="NZ_JAJHJB010000009.1"/>
</dbReference>
<sequence length="144" mass="16678">MMNKYLAISKISKIRNEVSDYIECELRKRGIEGLVVSHGNILDILYENNGKLTMKEISEGIDRSKSTVTQLVDRLLKAGYVTKESNLEDKRYSYIVLTEKGLSVKKDFKEISQNVIKEFFKDFTEAEIEILLLLLDRVIHNFTL</sequence>
<dbReference type="SUPFAM" id="SSF46785">
    <property type="entry name" value="Winged helix' DNA-binding domain"/>
    <property type="match status" value="1"/>
</dbReference>
<evidence type="ECO:0000256" key="1">
    <source>
        <dbReference type="ARBA" id="ARBA00023015"/>
    </source>
</evidence>
<name>A0ABS8HQH1_9FIRM</name>
<dbReference type="PRINTS" id="PR00598">
    <property type="entry name" value="HTHMARR"/>
</dbReference>
<dbReference type="Gene3D" id="1.10.10.10">
    <property type="entry name" value="Winged helix-like DNA-binding domain superfamily/Winged helix DNA-binding domain"/>
    <property type="match status" value="1"/>
</dbReference>
<evidence type="ECO:0000256" key="2">
    <source>
        <dbReference type="ARBA" id="ARBA00023125"/>
    </source>
</evidence>
<dbReference type="InterPro" id="IPR036390">
    <property type="entry name" value="WH_DNA-bd_sf"/>
</dbReference>
<dbReference type="PANTHER" id="PTHR42756:SF1">
    <property type="entry name" value="TRANSCRIPTIONAL REPRESSOR OF EMRAB OPERON"/>
    <property type="match status" value="1"/>
</dbReference>
<evidence type="ECO:0000313" key="5">
    <source>
        <dbReference type="EMBL" id="MCC5465406.1"/>
    </source>
</evidence>
<dbReference type="InterPro" id="IPR036388">
    <property type="entry name" value="WH-like_DNA-bd_sf"/>
</dbReference>
<reference evidence="5" key="1">
    <citation type="submission" date="2021-11" db="EMBL/GenBank/DDBJ databases">
        <title>Description of a new species Pelosinus isolated from the bottom sediments of Lake Baikal.</title>
        <authorList>
            <person name="Zakharyuk A."/>
        </authorList>
    </citation>
    <scope>NUCLEOTIDE SEQUENCE</scope>
    <source>
        <strain evidence="5">Bkl1</strain>
    </source>
</reference>
<dbReference type="InterPro" id="IPR011991">
    <property type="entry name" value="ArsR-like_HTH"/>
</dbReference>
<organism evidence="5 6">
    <name type="scientific">Pelosinus baikalensis</name>
    <dbReference type="NCBI Taxonomy" id="2892015"/>
    <lineage>
        <taxon>Bacteria</taxon>
        <taxon>Bacillati</taxon>
        <taxon>Bacillota</taxon>
        <taxon>Negativicutes</taxon>
        <taxon>Selenomonadales</taxon>
        <taxon>Sporomusaceae</taxon>
        <taxon>Pelosinus</taxon>
    </lineage>
</organism>
<comment type="caution">
    <text evidence="5">The sequence shown here is derived from an EMBL/GenBank/DDBJ whole genome shotgun (WGS) entry which is preliminary data.</text>
</comment>
<dbReference type="EMBL" id="JAJHJB010000009">
    <property type="protein sequence ID" value="MCC5465406.1"/>
    <property type="molecule type" value="Genomic_DNA"/>
</dbReference>
<keyword evidence="2" id="KW-0238">DNA-binding</keyword>
<dbReference type="Pfam" id="PF12802">
    <property type="entry name" value="MarR_2"/>
    <property type="match status" value="1"/>
</dbReference>
<gene>
    <name evidence="5" type="ORF">LMF89_08535</name>
</gene>
<feature type="domain" description="HTH marR-type" evidence="4">
    <location>
        <begin position="1"/>
        <end position="140"/>
    </location>
</feature>
<keyword evidence="1" id="KW-0805">Transcription regulation</keyword>
<evidence type="ECO:0000256" key="3">
    <source>
        <dbReference type="ARBA" id="ARBA00023163"/>
    </source>
</evidence>
<evidence type="ECO:0000259" key="4">
    <source>
        <dbReference type="PROSITE" id="PS50995"/>
    </source>
</evidence>
<dbReference type="PANTHER" id="PTHR42756">
    <property type="entry name" value="TRANSCRIPTIONAL REGULATOR, MARR"/>
    <property type="match status" value="1"/>
</dbReference>
<dbReference type="CDD" id="cd00090">
    <property type="entry name" value="HTH_ARSR"/>
    <property type="match status" value="1"/>
</dbReference>
<keyword evidence="3" id="KW-0804">Transcription</keyword>
<dbReference type="Proteomes" id="UP001165492">
    <property type="component" value="Unassembled WGS sequence"/>
</dbReference>
<keyword evidence="6" id="KW-1185">Reference proteome</keyword>
<accession>A0ABS8HQH1</accession>
<protein>
    <submittedName>
        <fullName evidence="5">MarR family transcriptional regulator</fullName>
    </submittedName>
</protein>
<proteinExistence type="predicted"/>
<dbReference type="InterPro" id="IPR000835">
    <property type="entry name" value="HTH_MarR-typ"/>
</dbReference>
<evidence type="ECO:0000313" key="6">
    <source>
        <dbReference type="Proteomes" id="UP001165492"/>
    </source>
</evidence>
<dbReference type="SMART" id="SM00347">
    <property type="entry name" value="HTH_MARR"/>
    <property type="match status" value="1"/>
</dbReference>